<dbReference type="SUPFAM" id="SSF50630">
    <property type="entry name" value="Acid proteases"/>
    <property type="match status" value="1"/>
</dbReference>
<dbReference type="InParanoid" id="A0A1Y2DW13"/>
<sequence length="494" mass="51844">MTLALAACSHASVTTPRLDNSAIKSISNSTSSGKYVKFPVIHSTNRDVFADVWAKRGIQTVPLANRSDVAYYARLEIGNPPQPNYVQLDTGSFELWVNPDCSSLQGASDVQFCKAVGSYNPSSSSSAVVTQGTKTLRYGIGSADIQYVTDDIGFSEGNSPLKNVQFGVALATVDEFSGILGIGHGENVTIRYKNFIDELEDQGVTDTKAFSLALGSKNEQEGVVIFGGLDTGKFTGTLQKQPIIPAKEAPDGVPRYWIDMDFMSLTPPSGQTKKFANTTMAVFLDSGATLTLLPQTLADAIGADFGADGTDSSGFYKVDCGLNDLNGTVDFAFSGVTIHVPYSEMIREIQTSFGTQCYLGITPNEDFVLLGDTMLRSAYAVFDQSSDAIYLAQYVNCGTEEVEITTTTDIAQIKGKCGAPSFMTTTSTTVSESTSSSSATATVTAAATAGGSSVVAASSTPTASNAISSIGAVSIYWLSIGMAMAVSLGLAGVV</sequence>
<evidence type="ECO:0000256" key="3">
    <source>
        <dbReference type="ARBA" id="ARBA00022729"/>
    </source>
</evidence>
<keyword evidence="2" id="KW-0645">Protease</keyword>
<accession>A0A1Y2DW13</accession>
<evidence type="ECO:0000256" key="2">
    <source>
        <dbReference type="ARBA" id="ARBA00022670"/>
    </source>
</evidence>
<dbReference type="GO" id="GO:0004190">
    <property type="term" value="F:aspartic-type endopeptidase activity"/>
    <property type="evidence" value="ECO:0007669"/>
    <property type="project" value="UniProtKB-KW"/>
</dbReference>
<feature type="domain" description="Peptidase A1" evidence="7">
    <location>
        <begin position="71"/>
        <end position="392"/>
    </location>
</feature>
<name>A0A1Y2DW13_9PEZI</name>
<evidence type="ECO:0000313" key="9">
    <source>
        <dbReference type="Proteomes" id="UP000193689"/>
    </source>
</evidence>
<dbReference type="STRING" id="1141098.A0A1Y2DW13"/>
<feature type="active site" evidence="6">
    <location>
        <position position="89"/>
    </location>
</feature>
<evidence type="ECO:0000256" key="5">
    <source>
        <dbReference type="ARBA" id="ARBA00022801"/>
    </source>
</evidence>
<evidence type="ECO:0000259" key="7">
    <source>
        <dbReference type="PROSITE" id="PS51767"/>
    </source>
</evidence>
<reference evidence="8 9" key="1">
    <citation type="submission" date="2016-07" db="EMBL/GenBank/DDBJ databases">
        <title>Pervasive Adenine N6-methylation of Active Genes in Fungi.</title>
        <authorList>
            <consortium name="DOE Joint Genome Institute"/>
            <person name="Mondo S.J."/>
            <person name="Dannebaum R.O."/>
            <person name="Kuo R.C."/>
            <person name="Labutti K."/>
            <person name="Haridas S."/>
            <person name="Kuo A."/>
            <person name="Salamov A."/>
            <person name="Ahrendt S.R."/>
            <person name="Lipzen A."/>
            <person name="Sullivan W."/>
            <person name="Andreopoulos W.B."/>
            <person name="Clum A."/>
            <person name="Lindquist E."/>
            <person name="Daum C."/>
            <person name="Ramamoorthy G.K."/>
            <person name="Gryganskyi A."/>
            <person name="Culley D."/>
            <person name="Magnuson J.K."/>
            <person name="James T.Y."/>
            <person name="O'Malley M.A."/>
            <person name="Stajich J.E."/>
            <person name="Spatafora J.W."/>
            <person name="Visel A."/>
            <person name="Grigoriev I.V."/>
        </authorList>
    </citation>
    <scope>NUCLEOTIDE SEQUENCE [LARGE SCALE GENOMIC DNA]</scope>
    <source>
        <strain evidence="8 9">CBS 129021</strain>
    </source>
</reference>
<dbReference type="InterPro" id="IPR033121">
    <property type="entry name" value="PEPTIDASE_A1"/>
</dbReference>
<evidence type="ECO:0000313" key="8">
    <source>
        <dbReference type="EMBL" id="ORY63480.1"/>
    </source>
</evidence>
<dbReference type="Pfam" id="PF00026">
    <property type="entry name" value="Asp"/>
    <property type="match status" value="1"/>
</dbReference>
<comment type="similarity">
    <text evidence="1">Belongs to the peptidase A1 family.</text>
</comment>
<proteinExistence type="inferred from homology"/>
<dbReference type="Proteomes" id="UP000193689">
    <property type="component" value="Unassembled WGS sequence"/>
</dbReference>
<dbReference type="InterPro" id="IPR001461">
    <property type="entry name" value="Aspartic_peptidase_A1"/>
</dbReference>
<evidence type="ECO:0000256" key="4">
    <source>
        <dbReference type="ARBA" id="ARBA00022750"/>
    </source>
</evidence>
<dbReference type="PANTHER" id="PTHR47966">
    <property type="entry name" value="BETA-SITE APP-CLEAVING ENZYME, ISOFORM A-RELATED"/>
    <property type="match status" value="1"/>
</dbReference>
<dbReference type="RefSeq" id="XP_040715137.1">
    <property type="nucleotide sequence ID" value="XM_040856192.1"/>
</dbReference>
<dbReference type="OrthoDB" id="771136at2759"/>
<dbReference type="InterPro" id="IPR033876">
    <property type="entry name" value="SAP-like"/>
</dbReference>
<dbReference type="InterPro" id="IPR021109">
    <property type="entry name" value="Peptidase_aspartic_dom_sf"/>
</dbReference>
<evidence type="ECO:0000256" key="1">
    <source>
        <dbReference type="ARBA" id="ARBA00007447"/>
    </source>
</evidence>
<keyword evidence="9" id="KW-1185">Reference proteome</keyword>
<protein>
    <submittedName>
        <fullName evidence="8">Aspartic peptidase domain-containing protein</fullName>
    </submittedName>
</protein>
<dbReference type="AlphaFoldDB" id="A0A1Y2DW13"/>
<dbReference type="GO" id="GO:0006508">
    <property type="term" value="P:proteolysis"/>
    <property type="evidence" value="ECO:0007669"/>
    <property type="project" value="UniProtKB-KW"/>
</dbReference>
<dbReference type="EMBL" id="MCFJ01000008">
    <property type="protein sequence ID" value="ORY63480.1"/>
    <property type="molecule type" value="Genomic_DNA"/>
</dbReference>
<dbReference type="CDD" id="cd05474">
    <property type="entry name" value="SAP_like"/>
    <property type="match status" value="1"/>
</dbReference>
<evidence type="ECO:0000256" key="6">
    <source>
        <dbReference type="PIRSR" id="PIRSR601461-1"/>
    </source>
</evidence>
<gene>
    <name evidence="8" type="ORF">BCR38DRAFT_345620</name>
</gene>
<dbReference type="Gene3D" id="2.40.70.10">
    <property type="entry name" value="Acid Proteases"/>
    <property type="match status" value="2"/>
</dbReference>
<dbReference type="PRINTS" id="PR00792">
    <property type="entry name" value="PEPSIN"/>
</dbReference>
<keyword evidence="5" id="KW-0378">Hydrolase</keyword>
<dbReference type="PANTHER" id="PTHR47966:SF65">
    <property type="entry name" value="ASPARTIC-TYPE ENDOPEPTIDASE"/>
    <property type="match status" value="1"/>
</dbReference>
<dbReference type="PROSITE" id="PS51767">
    <property type="entry name" value="PEPTIDASE_A1"/>
    <property type="match status" value="1"/>
</dbReference>
<feature type="active site" evidence="6">
    <location>
        <position position="285"/>
    </location>
</feature>
<organism evidence="8 9">
    <name type="scientific">Pseudomassariella vexata</name>
    <dbReference type="NCBI Taxonomy" id="1141098"/>
    <lineage>
        <taxon>Eukaryota</taxon>
        <taxon>Fungi</taxon>
        <taxon>Dikarya</taxon>
        <taxon>Ascomycota</taxon>
        <taxon>Pezizomycotina</taxon>
        <taxon>Sordariomycetes</taxon>
        <taxon>Xylariomycetidae</taxon>
        <taxon>Amphisphaeriales</taxon>
        <taxon>Pseudomassariaceae</taxon>
        <taxon>Pseudomassariella</taxon>
    </lineage>
</organism>
<comment type="caution">
    <text evidence="8">The sequence shown here is derived from an EMBL/GenBank/DDBJ whole genome shotgun (WGS) entry which is preliminary data.</text>
</comment>
<dbReference type="GeneID" id="63772404"/>
<keyword evidence="4" id="KW-0064">Aspartyl protease</keyword>
<keyword evidence="3" id="KW-0732">Signal</keyword>